<sequence length="231" mass="25925">MPADSTCQGEGLSDPIPSAQQHEMRTAIATKAPAPPISSTNVHRLIQIAREGPGGAYDPTVVALLEAEMTQIWAKLSKEPDTYVLSHDEFAVFNFFQFRSAVSEICRGARKRYWKQQALEHGDVKPSQDASQLPKDEAEDGSDEWTFIRRQVSRKRFAEPGPFAQFFDHELMKSVIDPIQVSILYSDQLPDDAFYTPSSSTYGYEISRPHSHSDQEGRSFTAEDAARQQDI</sequence>
<feature type="region of interest" description="Disordered" evidence="1">
    <location>
        <begin position="119"/>
        <end position="142"/>
    </location>
</feature>
<gene>
    <name evidence="2" type="ORF">CGCSCA2_v010564</name>
</gene>
<proteinExistence type="predicted"/>
<protein>
    <submittedName>
        <fullName evidence="2">Uncharacterized protein</fullName>
    </submittedName>
</protein>
<keyword evidence="3" id="KW-1185">Reference proteome</keyword>
<dbReference type="OrthoDB" id="5302289at2759"/>
<name>A0A9P5EGJ5_COLSI</name>
<organism evidence="2 3">
    <name type="scientific">Colletotrichum siamense</name>
    <name type="common">Anthracnose fungus</name>
    <dbReference type="NCBI Taxonomy" id="690259"/>
    <lineage>
        <taxon>Eukaryota</taxon>
        <taxon>Fungi</taxon>
        <taxon>Dikarya</taxon>
        <taxon>Ascomycota</taxon>
        <taxon>Pezizomycotina</taxon>
        <taxon>Sordariomycetes</taxon>
        <taxon>Hypocreomycetidae</taxon>
        <taxon>Glomerellales</taxon>
        <taxon>Glomerellaceae</taxon>
        <taxon>Colletotrichum</taxon>
        <taxon>Colletotrichum gloeosporioides species complex</taxon>
    </lineage>
</organism>
<evidence type="ECO:0000313" key="2">
    <source>
        <dbReference type="EMBL" id="KAF4852132.1"/>
    </source>
</evidence>
<reference evidence="2" key="1">
    <citation type="submission" date="2019-06" db="EMBL/GenBank/DDBJ databases">
        <authorList>
            <person name="Gan P."/>
            <person name="Shirasu K."/>
        </authorList>
    </citation>
    <scope>NUCLEOTIDE SEQUENCE [LARGE SCALE GENOMIC DNA]</scope>
    <source>
        <strain evidence="2">CAD2</strain>
    </source>
</reference>
<dbReference type="EMBL" id="QPMT01000040">
    <property type="protein sequence ID" value="KAF4852132.1"/>
    <property type="molecule type" value="Genomic_DNA"/>
</dbReference>
<evidence type="ECO:0000256" key="1">
    <source>
        <dbReference type="SAM" id="MobiDB-lite"/>
    </source>
</evidence>
<evidence type="ECO:0000313" key="3">
    <source>
        <dbReference type="Proteomes" id="UP000711996"/>
    </source>
</evidence>
<accession>A0A9P5EGJ5</accession>
<comment type="caution">
    <text evidence="2">The sequence shown here is derived from an EMBL/GenBank/DDBJ whole genome shotgun (WGS) entry which is preliminary data.</text>
</comment>
<feature type="region of interest" description="Disordered" evidence="1">
    <location>
        <begin position="204"/>
        <end position="231"/>
    </location>
</feature>
<dbReference type="Proteomes" id="UP000711996">
    <property type="component" value="Unassembled WGS sequence"/>
</dbReference>
<dbReference type="AlphaFoldDB" id="A0A9P5EGJ5"/>
<feature type="compositionally biased region" description="Basic and acidic residues" evidence="1">
    <location>
        <begin position="207"/>
        <end position="217"/>
    </location>
</feature>